<reference evidence="2 3" key="1">
    <citation type="journal article" date="2012" name="J. Bacteriol.">
        <title>Complete genome sequences of Methylophaga sp. strain JAM1 and Methylophaga sp. strain JAM7.</title>
        <authorList>
            <person name="Villeneuve C."/>
            <person name="Martineau C."/>
            <person name="Mauffrey F."/>
            <person name="Villemur R."/>
        </authorList>
    </citation>
    <scope>NUCLEOTIDE SEQUENCE [LARGE SCALE GENOMIC DNA]</scope>
    <source>
        <strain evidence="2 3">JAM1</strain>
    </source>
</reference>
<dbReference type="HOGENOM" id="CLU_060372_3_0_6"/>
<dbReference type="PANTHER" id="PTHR37844:SF2">
    <property type="entry name" value="SER_THR PROTEIN PHOSPHATASE SUPERFAMILY (AFU_ORTHOLOGUE AFUA_1G14840)"/>
    <property type="match status" value="1"/>
</dbReference>
<organism evidence="2 3">
    <name type="scientific">Methylophaga nitratireducenticrescens</name>
    <dbReference type="NCBI Taxonomy" id="754476"/>
    <lineage>
        <taxon>Bacteria</taxon>
        <taxon>Pseudomonadati</taxon>
        <taxon>Pseudomonadota</taxon>
        <taxon>Gammaproteobacteria</taxon>
        <taxon>Thiotrichales</taxon>
        <taxon>Piscirickettsiaceae</taxon>
        <taxon>Methylophaga</taxon>
    </lineage>
</organism>
<evidence type="ECO:0000313" key="3">
    <source>
        <dbReference type="Proteomes" id="UP000009144"/>
    </source>
</evidence>
<name>I1XJT7_METNJ</name>
<protein>
    <submittedName>
        <fullName evidence="2">Phosphoesterase</fullName>
    </submittedName>
</protein>
<dbReference type="eggNOG" id="COG1409">
    <property type="taxonomic scope" value="Bacteria"/>
</dbReference>
<dbReference type="InterPro" id="IPR004843">
    <property type="entry name" value="Calcineurin-like_PHP"/>
</dbReference>
<dbReference type="Proteomes" id="UP000009144">
    <property type="component" value="Chromosome"/>
</dbReference>
<evidence type="ECO:0000313" key="2">
    <source>
        <dbReference type="EMBL" id="AFI84656.1"/>
    </source>
</evidence>
<proteinExistence type="predicted"/>
<dbReference type="InterPro" id="IPR029052">
    <property type="entry name" value="Metallo-depent_PP-like"/>
</dbReference>
<dbReference type="EMBL" id="CP003390">
    <property type="protein sequence ID" value="AFI84656.1"/>
    <property type="molecule type" value="Genomic_DNA"/>
</dbReference>
<keyword evidence="3" id="KW-1185">Reference proteome</keyword>
<dbReference type="GO" id="GO:0016787">
    <property type="term" value="F:hydrolase activity"/>
    <property type="evidence" value="ECO:0007669"/>
    <property type="project" value="InterPro"/>
</dbReference>
<dbReference type="OrthoDB" id="356681at2"/>
<accession>I1XJT7</accession>
<dbReference type="PATRIC" id="fig|754476.3.peg.1816"/>
<evidence type="ECO:0000259" key="1">
    <source>
        <dbReference type="Pfam" id="PF00149"/>
    </source>
</evidence>
<dbReference type="AlphaFoldDB" id="I1XJT7"/>
<feature type="domain" description="Calcineurin-like phosphoesterase" evidence="1">
    <location>
        <begin position="17"/>
        <end position="216"/>
    </location>
</feature>
<dbReference type="Gene3D" id="3.60.21.10">
    <property type="match status" value="1"/>
</dbReference>
<dbReference type="KEGG" id="mej:Q7A_1838"/>
<dbReference type="RefSeq" id="WP_014707027.1">
    <property type="nucleotide sequence ID" value="NC_017857.3"/>
</dbReference>
<dbReference type="Pfam" id="PF00149">
    <property type="entry name" value="Metallophos"/>
    <property type="match status" value="1"/>
</dbReference>
<gene>
    <name evidence="2" type="ordered locus">Q7A_1838</name>
</gene>
<reference evidence="2 3" key="2">
    <citation type="journal article" date="2013" name="Int. J. Syst. Evol. Microbiol.">
        <title>Methylophaga nitratireducenticrescens sp. nov. and Methylophaga frappieri sp. nov., isolated from the biofilm of the methanol-fed denitrification system treating the seawater at the Montreal Biodome.</title>
        <authorList>
            <person name="Villeneuve C."/>
            <person name="Martineau C."/>
            <person name="Mauffrey F."/>
            <person name="Villemur R."/>
        </authorList>
    </citation>
    <scope>NUCLEOTIDE SEQUENCE [LARGE SCALE GENOMIC DNA]</scope>
    <source>
        <strain evidence="2 3">JAM1</strain>
    </source>
</reference>
<dbReference type="STRING" id="754476.Q7A_1838"/>
<sequence length="255" mass="29160">MKFQLFSDLHLEMGDSFIPPDSDADVIILAGDINTGLKGLEYAVELIKHLGKDVIYVPGNHEFYRYDIGLLREEMALLAKAHSKLHLLDNDIVKIHGVRFIGSTLWTDYALDGSLDKQKTMDFIGFYLNDHRLIKTGDKRFKPQDALVLHQESKLFLQQKLSELFDGKTVVVTHHAPSLLCHHPDFEMDDMAAAFISDCDDLLNHSDVWCFGHTHANIDMDINGCRVLSNQKGYFRERMPHPFRPNLIIQVDDLD</sequence>
<dbReference type="PANTHER" id="PTHR37844">
    <property type="entry name" value="SER/THR PROTEIN PHOSPHATASE SUPERFAMILY (AFU_ORTHOLOGUE AFUA_1G14840)"/>
    <property type="match status" value="1"/>
</dbReference>
<dbReference type="SUPFAM" id="SSF56300">
    <property type="entry name" value="Metallo-dependent phosphatases"/>
    <property type="match status" value="1"/>
</dbReference>